<dbReference type="GO" id="GO:0004818">
    <property type="term" value="F:glutamate-tRNA ligase activity"/>
    <property type="evidence" value="ECO:0007669"/>
    <property type="project" value="UniProtKB-EC"/>
</dbReference>
<feature type="compositionally biased region" description="Polar residues" evidence="19">
    <location>
        <begin position="862"/>
        <end position="875"/>
    </location>
</feature>
<keyword evidence="7" id="KW-0547">Nucleotide-binding</keyword>
<dbReference type="InterPro" id="IPR033721">
    <property type="entry name" value="ProRS_core_arch_euk"/>
</dbReference>
<dbReference type="InterPro" id="IPR053836">
    <property type="entry name" value="Arc1-like_N"/>
</dbReference>
<dbReference type="CDD" id="cd00807">
    <property type="entry name" value="GlnRS_core"/>
    <property type="match status" value="1"/>
</dbReference>
<dbReference type="InterPro" id="IPR020058">
    <property type="entry name" value="Glu/Gln-tRNA-synth_Ib_cat-dom"/>
</dbReference>
<evidence type="ECO:0000256" key="15">
    <source>
        <dbReference type="ARBA" id="ARBA00050792"/>
    </source>
</evidence>
<dbReference type="InterPro" id="IPR006195">
    <property type="entry name" value="aa-tRNA-synth_II"/>
</dbReference>
<evidence type="ECO:0000256" key="2">
    <source>
        <dbReference type="ARBA" id="ARBA00012831"/>
    </source>
</evidence>
<dbReference type="PANTHER" id="PTHR43382">
    <property type="entry name" value="PROLYL-TRNA SYNTHETASE"/>
    <property type="match status" value="1"/>
</dbReference>
<dbReference type="PROSITE" id="PS00178">
    <property type="entry name" value="AA_TRNA_LIGASE_I"/>
    <property type="match status" value="1"/>
</dbReference>
<dbReference type="EC" id="6.1.1.15" evidence="2"/>
<dbReference type="InterPro" id="IPR017449">
    <property type="entry name" value="Pro-tRNA_synth_II"/>
</dbReference>
<dbReference type="PANTHER" id="PTHR43382:SF2">
    <property type="entry name" value="BIFUNCTIONAL GLUTAMATE_PROLINE--TRNA LIGASE"/>
    <property type="match status" value="1"/>
</dbReference>
<dbReference type="Pfam" id="PF00587">
    <property type="entry name" value="tRNA-synt_2b"/>
    <property type="match status" value="1"/>
</dbReference>
<dbReference type="SUPFAM" id="SSF52374">
    <property type="entry name" value="Nucleotidylyl transferase"/>
    <property type="match status" value="1"/>
</dbReference>
<keyword evidence="9" id="KW-0067">ATP-binding</keyword>
<feature type="domain" description="WHEP-TRS" evidence="22">
    <location>
        <begin position="880"/>
        <end position="936"/>
    </location>
</feature>
<feature type="region of interest" description="Disordered" evidence="19">
    <location>
        <begin position="777"/>
        <end position="804"/>
    </location>
</feature>
<dbReference type="Pfam" id="PF21972">
    <property type="entry name" value="Arc1p_N_like"/>
    <property type="match status" value="1"/>
</dbReference>
<evidence type="ECO:0000256" key="9">
    <source>
        <dbReference type="ARBA" id="ARBA00022840"/>
    </source>
</evidence>
<dbReference type="GO" id="GO:0003723">
    <property type="term" value="F:RNA binding"/>
    <property type="evidence" value="ECO:0007669"/>
    <property type="project" value="UniProtKB-KW"/>
</dbReference>
<dbReference type="InterPro" id="IPR011035">
    <property type="entry name" value="Ribosomal_bL25/Gln-tRNA_synth"/>
</dbReference>
<dbReference type="InterPro" id="IPR045864">
    <property type="entry name" value="aa-tRNA-synth_II/BPL/LPL"/>
</dbReference>
<keyword evidence="10" id="KW-0694">RNA-binding</keyword>
<dbReference type="Pfam" id="PF03950">
    <property type="entry name" value="tRNA-synt_1c_C"/>
    <property type="match status" value="1"/>
</dbReference>
<dbReference type="SMART" id="SM00946">
    <property type="entry name" value="ProRS-C_1"/>
    <property type="match status" value="1"/>
</dbReference>
<evidence type="ECO:0000256" key="10">
    <source>
        <dbReference type="ARBA" id="ARBA00022884"/>
    </source>
</evidence>
<evidence type="ECO:0000256" key="17">
    <source>
        <dbReference type="ARBA" id="ARBA00067786"/>
    </source>
</evidence>
<dbReference type="InterPro" id="IPR049437">
    <property type="entry name" value="tRNA-synt_1c_C2"/>
</dbReference>
<dbReference type="InterPro" id="IPR036282">
    <property type="entry name" value="Glutathione-S-Trfase_C_sf"/>
</dbReference>
<dbReference type="SUPFAM" id="SSF47060">
    <property type="entry name" value="S15/NS1 RNA-binding domain"/>
    <property type="match status" value="3"/>
</dbReference>
<dbReference type="GO" id="GO:0004827">
    <property type="term" value="F:proline-tRNA ligase activity"/>
    <property type="evidence" value="ECO:0007669"/>
    <property type="project" value="UniProtKB-EC"/>
</dbReference>
<feature type="compositionally biased region" description="Basic and acidic residues" evidence="19">
    <location>
        <begin position="941"/>
        <end position="955"/>
    </location>
</feature>
<dbReference type="InterPro" id="IPR036621">
    <property type="entry name" value="Anticodon-bd_dom_sf"/>
</dbReference>
<dbReference type="CDD" id="cd00936">
    <property type="entry name" value="WEPRS_RNA"/>
    <property type="match status" value="3"/>
</dbReference>
<dbReference type="SUPFAM" id="SSF47616">
    <property type="entry name" value="GST C-terminal domain-like"/>
    <property type="match status" value="1"/>
</dbReference>
<dbReference type="InterPro" id="IPR020059">
    <property type="entry name" value="Glu/Gln-tRNA-synth_Ib_codon-bd"/>
</dbReference>
<dbReference type="InterPro" id="IPR016061">
    <property type="entry name" value="Pro-tRNA_ligase_II_C"/>
</dbReference>
<dbReference type="Pfam" id="PF20974">
    <property type="entry name" value="tRNA-synt_1c_C2"/>
    <property type="match status" value="1"/>
</dbReference>
<comment type="catalytic activity">
    <reaction evidence="14">
        <text>tRNA(Glu) + L-glutamate + ATP = L-glutamyl-tRNA(Glu) + AMP + diphosphate</text>
        <dbReference type="Rhea" id="RHEA:23540"/>
        <dbReference type="Rhea" id="RHEA-COMP:9663"/>
        <dbReference type="Rhea" id="RHEA-COMP:9680"/>
        <dbReference type="ChEBI" id="CHEBI:29985"/>
        <dbReference type="ChEBI" id="CHEBI:30616"/>
        <dbReference type="ChEBI" id="CHEBI:33019"/>
        <dbReference type="ChEBI" id="CHEBI:78442"/>
        <dbReference type="ChEBI" id="CHEBI:78520"/>
        <dbReference type="ChEBI" id="CHEBI:456215"/>
        <dbReference type="EC" id="6.1.1.17"/>
    </reaction>
    <physiologicalReaction direction="left-to-right" evidence="14">
        <dbReference type="Rhea" id="RHEA:23541"/>
    </physiologicalReaction>
</comment>
<dbReference type="SUPFAM" id="SSF52954">
    <property type="entry name" value="Class II aaRS ABD-related"/>
    <property type="match status" value="1"/>
</dbReference>
<keyword evidence="24" id="KW-1185">Reference proteome</keyword>
<evidence type="ECO:0000256" key="12">
    <source>
        <dbReference type="ARBA" id="ARBA00023146"/>
    </source>
</evidence>
<evidence type="ECO:0000313" key="24">
    <source>
        <dbReference type="Proteomes" id="UP000265120"/>
    </source>
</evidence>
<comment type="similarity">
    <text evidence="16">In the N-terminal section; belongs to the class-I aminoacyl-tRNA synthetase family. Glutamate--tRNA ligase type 2 subfamily.</text>
</comment>
<dbReference type="GO" id="GO:0005524">
    <property type="term" value="F:ATP binding"/>
    <property type="evidence" value="ECO:0007669"/>
    <property type="project" value="UniProtKB-KW"/>
</dbReference>
<keyword evidence="8" id="KW-0862">Zinc</keyword>
<dbReference type="Gene3D" id="1.20.1050.130">
    <property type="match status" value="1"/>
</dbReference>
<dbReference type="Proteomes" id="UP000265120">
    <property type="component" value="Chromosome 5"/>
</dbReference>
<sequence>TMALNLVINRTNPPLGALLAAEHVKSSVQVSVEEGKDNHLHVSEYFNDTNSISRYLARVAPALGLYGTNMMEQTEVDHWLEFSARRLCGQAGLTEALVELDKALSLRTFLVGHVITLADISVWAALKGHKDWQSEGKTFSHVSRWFYFLSSQVPFSAVSNKYSAKTTSEKKQDLGKFVDLPGAEMGKVVVRFPPEASGYLHIGHAKAALLNQHYQLTFKGKLIMRFDDTNPEKEKEDFEKVILEDVAMLQIHPDQFTYTSDHFPKIMEFAEQLLTEGKAYIDNTPPEQMKQEREQRAESQCRNNTLEKNRKMWAEMKAGTEFGQTCCMRAKMDMNSNNGCMRDPTLYRCKTQSHPRTGKTFNVYPTYDFACPIVDSLEGVTHALRTTEYHDRDEQFYWIIEALRLRKPYIWEYARLNLNNTVLSKRKLTWFVDQGYVDGWDDPRFPTVRGVLRRGMTVEGLKQFIAAQGGSRSVVNMEWDKIWAFNKKVIDPVAPRFTALSASYSVPVFVPEAVEQMKEVAKHPKNTDVGMKEVWFSPRVLIEGADAETLSEGEVVTFINWGNLIITKINKGADGKVVSLEARLNLENTDYKKTTKITWLAETKSAPLVHTICINYQPLINKAVITKDDDFKDYINKNSKSEEKMLGDPCLKSLKKGDIIQLQRRGYYICDEPYEPVSPNSCKESPCVLLYIPDGHTKEMPTAGSKDKNKSQTSSNTVTPAPAPAPAPTTDIFHSIIAQGDAVRQLKTAKAPKEEVDAAVKQLLVLKAEYKQLTGQDYKPGEAPVQKTTPTPAPAPVRGSSAPAATGLYEKVTAQGELVRKLKAEKAAKVDAAVKELLTLKAEFKQQTGQDYKPGLQVPASPASTQTTTMAATPASTLSEAQEIFARVAQQGELVRKLKSEKAPKDQVDEAVKTLLDLKNKYKNLTGEEYKPVAATGGTGGDEKNRKEKENKSEKQGGGGGKKGKGDKGGQGKESSAGAGGAGDGQGSKKQTRLGLEAKKEENLADWYSQVITKAEMIEYYDVSGCYVLRPWSYAIWESIKDFFDREIKKMGVENCYFPMFVSQAALEKEKSHIADFAPEVAWVTRSGKTELAEPIAVRPTSETVMYPAYAKWVQSHRDLPIKLNQWCNVVRWEFKHPQPFLRTREFLWQEGHSAFATREEAVEEVMQILELYARVYEELLAIPVVRGRKTEKEKFAGGDYTTTVEAFISASGRAIQGATSHHLGQNFSKMFEIIFEDPKKPGEKEYAHQNSWGITTRTIGVLTMIHGDNMGLVLPPRVACLQVVIIPCGITASLPEEDKEALLTQCGKYLKKLQEAGVRVKSDLRENYSPGWKFNHWELKGVPIRLEVGPKDMQQRQCVAVRRDTGAKITIPEAEVETKLPIMLEDIQTNLYKKASDDLTTHMVAAHSMEEFQKELDQGKIVQIPFCGDIPCEDSIKKITTRDQDLEAGAPSMGAKGLCIPFSPLKTLQPGQACINCQKPAQFYTMFGRSY</sequence>
<feature type="compositionally biased region" description="Basic and acidic residues" evidence="19">
    <location>
        <begin position="698"/>
        <end position="710"/>
    </location>
</feature>
<feature type="region of interest" description="Disordered" evidence="19">
    <location>
        <begin position="851"/>
        <end position="875"/>
    </location>
</feature>
<reference evidence="23" key="3">
    <citation type="submission" date="2025-09" db="UniProtKB">
        <authorList>
            <consortium name="Ensembl"/>
        </authorList>
    </citation>
    <scope>IDENTIFICATION</scope>
</reference>
<feature type="domain" description="WHEP-TRS" evidence="22">
    <location>
        <begin position="804"/>
        <end position="858"/>
    </location>
</feature>
<feature type="domain" description="GST C-terminal" evidence="20">
    <location>
        <begin position="32"/>
        <end position="174"/>
    </location>
</feature>
<dbReference type="InterPro" id="IPR009068">
    <property type="entry name" value="uS15_NS1_RNA-bd_sf"/>
</dbReference>
<dbReference type="CDD" id="cd00778">
    <property type="entry name" value="ProRS_core_arch_euk"/>
    <property type="match status" value="1"/>
</dbReference>
<dbReference type="InterPro" id="IPR020056">
    <property type="entry name" value="Rbsml_bL25/Gln-tRNA_synth_N"/>
</dbReference>
<dbReference type="FunFam" id="3.30.110.30:FF:000001">
    <property type="entry name" value="Bifunctional glutamate/proline--tRNA ligase"/>
    <property type="match status" value="1"/>
</dbReference>
<dbReference type="FunFam" id="3.90.800.10:FF:000001">
    <property type="entry name" value="Glutamine--tRNA ligase"/>
    <property type="match status" value="1"/>
</dbReference>
<dbReference type="PROSITE" id="PS00762">
    <property type="entry name" value="WHEP_TRS_1"/>
    <property type="match status" value="2"/>
</dbReference>
<dbReference type="InterPro" id="IPR001412">
    <property type="entry name" value="aa-tRNA-synth_I_CS"/>
</dbReference>
<feature type="domain" description="WHEP-TRS" evidence="22">
    <location>
        <begin position="728"/>
        <end position="784"/>
    </location>
</feature>
<evidence type="ECO:0000256" key="8">
    <source>
        <dbReference type="ARBA" id="ARBA00022833"/>
    </source>
</evidence>
<dbReference type="Pfam" id="PF00458">
    <property type="entry name" value="WHEP-TRS"/>
    <property type="match status" value="3"/>
</dbReference>
<dbReference type="NCBIfam" id="TIGR00463">
    <property type="entry name" value="gltX_arch"/>
    <property type="match status" value="1"/>
</dbReference>
<dbReference type="FunFam" id="3.40.50.800:FF:000005">
    <property type="entry name" value="bifunctional glutamate/proline--tRNA ligase"/>
    <property type="match status" value="1"/>
</dbReference>
<dbReference type="Gene3D" id="1.10.287.10">
    <property type="entry name" value="S15/NS1, RNA-binding"/>
    <property type="match status" value="3"/>
</dbReference>
<keyword evidence="12" id="KW-0030">Aminoacyl-tRNA synthetase</keyword>
<dbReference type="InterPro" id="IPR000738">
    <property type="entry name" value="WHEP-TRS_dom"/>
</dbReference>
<evidence type="ECO:0000256" key="6">
    <source>
        <dbReference type="ARBA" id="ARBA00022723"/>
    </source>
</evidence>
<keyword evidence="5" id="KW-0436">Ligase</keyword>
<dbReference type="Gene3D" id="2.40.240.10">
    <property type="entry name" value="Ribosomal Protein L25, Chain P"/>
    <property type="match status" value="1"/>
</dbReference>
<dbReference type="InterPro" id="IPR000924">
    <property type="entry name" value="Glu/Gln-tRNA-synth"/>
</dbReference>
<dbReference type="SUPFAM" id="SSF55681">
    <property type="entry name" value="Class II aaRS and biotin synthetases"/>
    <property type="match status" value="1"/>
</dbReference>
<dbReference type="FunFam" id="1.10.287.10:FF:000006">
    <property type="entry name" value="Bifunctional glutamate/proline--tRNA ligase"/>
    <property type="match status" value="3"/>
</dbReference>
<dbReference type="SUPFAM" id="SSF64586">
    <property type="entry name" value="C-terminal domain of ProRS"/>
    <property type="match status" value="1"/>
</dbReference>
<dbReference type="Gene3D" id="3.30.110.30">
    <property type="entry name" value="C-terminal domain of ProRS"/>
    <property type="match status" value="1"/>
</dbReference>
<dbReference type="Gene3D" id="3.40.50.800">
    <property type="entry name" value="Anticodon-binding domain"/>
    <property type="match status" value="1"/>
</dbReference>
<dbReference type="InterPro" id="IPR004154">
    <property type="entry name" value="Anticodon-bd"/>
</dbReference>
<dbReference type="FunFam" id="3.40.50.620:FF:000070">
    <property type="entry name" value="Bifunctional glutamate/proline--tRNA ligase"/>
    <property type="match status" value="1"/>
</dbReference>
<reference evidence="23" key="2">
    <citation type="submission" date="2025-08" db="UniProtKB">
        <authorList>
            <consortium name="Ensembl"/>
        </authorList>
    </citation>
    <scope>IDENTIFICATION</scope>
</reference>
<dbReference type="InterPro" id="IPR004526">
    <property type="entry name" value="Glu-tRNA-synth_arc/euk"/>
</dbReference>
<evidence type="ECO:0000256" key="7">
    <source>
        <dbReference type="ARBA" id="ARBA00022741"/>
    </source>
</evidence>
<evidence type="ECO:0000256" key="19">
    <source>
        <dbReference type="SAM" id="MobiDB-lite"/>
    </source>
</evidence>
<dbReference type="Gene3D" id="1.10.1160.10">
    <property type="entry name" value="Glutamyl-trna Synthetase, Domain 2"/>
    <property type="match status" value="1"/>
</dbReference>
<feature type="domain" description="Aminoacyl-transfer RNA synthetases class-II family profile" evidence="21">
    <location>
        <begin position="1025"/>
        <end position="1276"/>
    </location>
</feature>
<evidence type="ECO:0000256" key="1">
    <source>
        <dbReference type="ARBA" id="ARBA00009968"/>
    </source>
</evidence>
<dbReference type="GeneTree" id="ENSGT00550000074815"/>
<dbReference type="CDD" id="cd10309">
    <property type="entry name" value="GST_C_GluProRS_N"/>
    <property type="match status" value="1"/>
</dbReference>
<dbReference type="Gene3D" id="3.90.800.10">
    <property type="entry name" value="Glutamyl-tRNA Synthetase, Domain 3"/>
    <property type="match status" value="1"/>
</dbReference>
<dbReference type="EC" id="6.1.1.17" evidence="3"/>
<accession>A0A3P8VL60</accession>
<comment type="similarity">
    <text evidence="1">In the C-terminal section; belongs to the class-II aminoacyl-tRNA synthetase family.</text>
</comment>
<keyword evidence="13" id="KW-0511">Multifunctional enzyme</keyword>
<dbReference type="GO" id="GO:0046872">
    <property type="term" value="F:metal ion binding"/>
    <property type="evidence" value="ECO:0007669"/>
    <property type="project" value="UniProtKB-KW"/>
</dbReference>
<dbReference type="InterPro" id="IPR020061">
    <property type="entry name" value="Glu_tRNA_lig_a-bdl"/>
</dbReference>
<dbReference type="Pfam" id="PF03129">
    <property type="entry name" value="HGTP_anticodon"/>
    <property type="match status" value="1"/>
</dbReference>
<evidence type="ECO:0000256" key="18">
    <source>
        <dbReference type="ARBA" id="ARBA00076053"/>
    </source>
</evidence>
<reference evidence="23 24" key="1">
    <citation type="journal article" date="2014" name="Nat. Genet.">
        <title>Whole-genome sequence of a flatfish provides insights into ZW sex chromosome evolution and adaptation to a benthic lifestyle.</title>
        <authorList>
            <person name="Chen S."/>
            <person name="Zhang G."/>
            <person name="Shao C."/>
            <person name="Huang Q."/>
            <person name="Liu G."/>
            <person name="Zhang P."/>
            <person name="Song W."/>
            <person name="An N."/>
            <person name="Chalopin D."/>
            <person name="Volff J.N."/>
            <person name="Hong Y."/>
            <person name="Li Q."/>
            <person name="Sha Z."/>
            <person name="Zhou H."/>
            <person name="Xie M."/>
            <person name="Yu Q."/>
            <person name="Liu Y."/>
            <person name="Xiang H."/>
            <person name="Wang N."/>
            <person name="Wu K."/>
            <person name="Yang C."/>
            <person name="Zhou Q."/>
            <person name="Liao X."/>
            <person name="Yang L."/>
            <person name="Hu Q."/>
            <person name="Zhang J."/>
            <person name="Meng L."/>
            <person name="Jin L."/>
            <person name="Tian Y."/>
            <person name="Lian J."/>
            <person name="Yang J."/>
            <person name="Miao G."/>
            <person name="Liu S."/>
            <person name="Liang Z."/>
            <person name="Yan F."/>
            <person name="Li Y."/>
            <person name="Sun B."/>
            <person name="Zhang H."/>
            <person name="Zhang J."/>
            <person name="Zhu Y."/>
            <person name="Du M."/>
            <person name="Zhao Y."/>
            <person name="Schartl M."/>
            <person name="Tang Q."/>
            <person name="Wang J."/>
        </authorList>
    </citation>
    <scope>NUCLEOTIDE SEQUENCE</scope>
</reference>
<dbReference type="HAMAP" id="MF_02076">
    <property type="entry name" value="Glu_tRNA_synth_type2"/>
    <property type="match status" value="1"/>
</dbReference>
<dbReference type="GO" id="GO:0017101">
    <property type="term" value="C:aminoacyl-tRNA synthetase multienzyme complex"/>
    <property type="evidence" value="ECO:0007669"/>
    <property type="project" value="TreeGrafter"/>
</dbReference>
<dbReference type="InterPro" id="IPR002314">
    <property type="entry name" value="aa-tRNA-synt_IIb"/>
</dbReference>
<dbReference type="Pfam" id="PF00749">
    <property type="entry name" value="tRNA-synt_1c"/>
    <property type="match status" value="1"/>
</dbReference>
<evidence type="ECO:0000256" key="14">
    <source>
        <dbReference type="ARBA" id="ARBA00047366"/>
    </source>
</evidence>
<dbReference type="Pfam" id="PF09180">
    <property type="entry name" value="ProRS-C_1"/>
    <property type="match status" value="1"/>
</dbReference>
<dbReference type="InterPro" id="IPR004499">
    <property type="entry name" value="Pro-tRNA-ligase_IIa_arc-type"/>
</dbReference>
<evidence type="ECO:0000259" key="22">
    <source>
        <dbReference type="PROSITE" id="PS51185"/>
    </source>
</evidence>
<dbReference type="HAMAP" id="MF_01571">
    <property type="entry name" value="Pro_tRNA_synth_type3"/>
    <property type="match status" value="1"/>
</dbReference>
<dbReference type="SUPFAM" id="SSF50715">
    <property type="entry name" value="Ribosomal protein L25-like"/>
    <property type="match status" value="1"/>
</dbReference>
<dbReference type="InterPro" id="IPR014729">
    <property type="entry name" value="Rossmann-like_a/b/a_fold"/>
</dbReference>
<protein>
    <recommendedName>
        <fullName evidence="17">Bifunctional glutamate/proline--tRNA ligase</fullName>
        <ecNumber evidence="2">6.1.1.15</ecNumber>
        <ecNumber evidence="3">6.1.1.17</ecNumber>
    </recommendedName>
    <alternativeName>
        <fullName evidence="18">Bifunctional aminoacyl-tRNA synthetase</fullName>
    </alternativeName>
</protein>
<evidence type="ECO:0000256" key="4">
    <source>
        <dbReference type="ARBA" id="ARBA00022553"/>
    </source>
</evidence>
<dbReference type="FunFam" id="3.30.930.10:FF:000007">
    <property type="entry name" value="Bifunctional glutamate/proline--tRNA ligase"/>
    <property type="match status" value="1"/>
</dbReference>
<dbReference type="PRINTS" id="PR00987">
    <property type="entry name" value="TRNASYNTHGLU"/>
</dbReference>
<evidence type="ECO:0000256" key="3">
    <source>
        <dbReference type="ARBA" id="ARBA00012835"/>
    </source>
</evidence>
<feature type="region of interest" description="Disordered" evidence="19">
    <location>
        <begin position="931"/>
        <end position="992"/>
    </location>
</feature>
<dbReference type="FunFam" id="1.10.1160.10:FF:000001">
    <property type="entry name" value="Glutamine--tRNA ligase"/>
    <property type="match status" value="1"/>
</dbReference>
<dbReference type="Gene3D" id="3.40.50.620">
    <property type="entry name" value="HUPs"/>
    <property type="match status" value="1"/>
</dbReference>
<keyword evidence="4" id="KW-0597">Phosphoprotein</keyword>
<name>A0A3P8VL60_CYNSE</name>
<dbReference type="OMA" id="NVTFINW"/>
<evidence type="ECO:0000259" key="20">
    <source>
        <dbReference type="PROSITE" id="PS50405"/>
    </source>
</evidence>
<evidence type="ECO:0000256" key="13">
    <source>
        <dbReference type="ARBA" id="ARBA00023268"/>
    </source>
</evidence>
<dbReference type="InterPro" id="IPR010987">
    <property type="entry name" value="Glutathione-S-Trfase_C-like"/>
</dbReference>
<dbReference type="CDD" id="cd00862">
    <property type="entry name" value="ProRS_anticodon_zinc"/>
    <property type="match status" value="1"/>
</dbReference>
<evidence type="ECO:0000256" key="16">
    <source>
        <dbReference type="ARBA" id="ARBA00061295"/>
    </source>
</evidence>
<feature type="region of interest" description="Disordered" evidence="19">
    <location>
        <begin position="698"/>
        <end position="727"/>
    </location>
</feature>
<dbReference type="PROSITE" id="PS51185">
    <property type="entry name" value="WHEP_TRS_2"/>
    <property type="match status" value="3"/>
</dbReference>
<dbReference type="PROSITE" id="PS50862">
    <property type="entry name" value="AA_TRNA_LIGASE_II"/>
    <property type="match status" value="1"/>
</dbReference>
<evidence type="ECO:0000259" key="21">
    <source>
        <dbReference type="PROSITE" id="PS50862"/>
    </source>
</evidence>
<dbReference type="PROSITE" id="PS50405">
    <property type="entry name" value="GST_CTER"/>
    <property type="match status" value="1"/>
</dbReference>
<dbReference type="GO" id="GO:0005737">
    <property type="term" value="C:cytoplasm"/>
    <property type="evidence" value="ECO:0007669"/>
    <property type="project" value="InterPro"/>
</dbReference>
<evidence type="ECO:0000313" key="23">
    <source>
        <dbReference type="Ensembl" id="ENSCSEP00000016008.1"/>
    </source>
</evidence>
<dbReference type="NCBIfam" id="TIGR00408">
    <property type="entry name" value="proS_fam_I"/>
    <property type="match status" value="1"/>
</dbReference>
<keyword evidence="11" id="KW-0648">Protein biosynthesis</keyword>
<dbReference type="Ensembl" id="ENSCSET00000016213.1">
    <property type="protein sequence ID" value="ENSCSEP00000016008.1"/>
    <property type="gene ID" value="ENSCSEG00000010266.1"/>
</dbReference>
<organism evidence="23 24">
    <name type="scientific">Cynoglossus semilaevis</name>
    <name type="common">Tongue sole</name>
    <dbReference type="NCBI Taxonomy" id="244447"/>
    <lineage>
        <taxon>Eukaryota</taxon>
        <taxon>Metazoa</taxon>
        <taxon>Chordata</taxon>
        <taxon>Craniata</taxon>
        <taxon>Vertebrata</taxon>
        <taxon>Euteleostomi</taxon>
        <taxon>Actinopterygii</taxon>
        <taxon>Neopterygii</taxon>
        <taxon>Teleostei</taxon>
        <taxon>Neoteleostei</taxon>
        <taxon>Acanthomorphata</taxon>
        <taxon>Carangaria</taxon>
        <taxon>Pleuronectiformes</taxon>
        <taxon>Pleuronectoidei</taxon>
        <taxon>Cynoglossidae</taxon>
        <taxon>Cynoglossinae</taxon>
        <taxon>Cynoglossus</taxon>
    </lineage>
</organism>
<keyword evidence="6" id="KW-0479">Metal-binding</keyword>
<comment type="catalytic activity">
    <reaction evidence="15">
        <text>tRNA(Pro) + L-proline + ATP = L-prolyl-tRNA(Pro) + AMP + diphosphate</text>
        <dbReference type="Rhea" id="RHEA:14305"/>
        <dbReference type="Rhea" id="RHEA-COMP:9700"/>
        <dbReference type="Rhea" id="RHEA-COMP:9702"/>
        <dbReference type="ChEBI" id="CHEBI:30616"/>
        <dbReference type="ChEBI" id="CHEBI:33019"/>
        <dbReference type="ChEBI" id="CHEBI:60039"/>
        <dbReference type="ChEBI" id="CHEBI:78442"/>
        <dbReference type="ChEBI" id="CHEBI:78532"/>
        <dbReference type="ChEBI" id="CHEBI:456215"/>
        <dbReference type="EC" id="6.1.1.15"/>
    </reaction>
    <physiologicalReaction direction="left-to-right" evidence="15">
        <dbReference type="Rhea" id="RHEA:14306"/>
    </physiologicalReaction>
</comment>
<evidence type="ECO:0000256" key="11">
    <source>
        <dbReference type="ARBA" id="ARBA00022917"/>
    </source>
</evidence>
<dbReference type="STRING" id="244447.ENSCSEP00000016008"/>
<evidence type="ECO:0000256" key="5">
    <source>
        <dbReference type="ARBA" id="ARBA00022598"/>
    </source>
</evidence>
<dbReference type="InParanoid" id="A0A3P8VL60"/>
<dbReference type="GO" id="GO:0006433">
    <property type="term" value="P:prolyl-tRNA aminoacylation"/>
    <property type="evidence" value="ECO:0007669"/>
    <property type="project" value="InterPro"/>
</dbReference>
<dbReference type="GO" id="GO:0006424">
    <property type="term" value="P:glutamyl-tRNA aminoacylation"/>
    <property type="evidence" value="ECO:0007669"/>
    <property type="project" value="InterPro"/>
</dbReference>
<dbReference type="SMART" id="SM00991">
    <property type="entry name" value="WHEP-TRS"/>
    <property type="match status" value="3"/>
</dbReference>
<dbReference type="Gene3D" id="3.30.930.10">
    <property type="entry name" value="Bira Bifunctional Protein, Domain 2"/>
    <property type="match status" value="1"/>
</dbReference>
<proteinExistence type="inferred from homology"/>